<name>A0ABQ5KUV4_9EUKA</name>
<organism evidence="1 2">
    <name type="scientific">Aduncisulcus paluster</name>
    <dbReference type="NCBI Taxonomy" id="2918883"/>
    <lineage>
        <taxon>Eukaryota</taxon>
        <taxon>Metamonada</taxon>
        <taxon>Carpediemonas-like organisms</taxon>
        <taxon>Aduncisulcus</taxon>
    </lineage>
</organism>
<reference evidence="1" key="1">
    <citation type="submission" date="2022-03" db="EMBL/GenBank/DDBJ databases">
        <title>Draft genome sequence of Aduncisulcus paluster, a free-living microaerophilic Fornicata.</title>
        <authorList>
            <person name="Yuyama I."/>
            <person name="Kume K."/>
            <person name="Tamura T."/>
            <person name="Inagaki Y."/>
            <person name="Hashimoto T."/>
        </authorList>
    </citation>
    <scope>NUCLEOTIDE SEQUENCE</scope>
    <source>
        <strain evidence="1">NY0171</strain>
    </source>
</reference>
<dbReference type="Proteomes" id="UP001057375">
    <property type="component" value="Unassembled WGS sequence"/>
</dbReference>
<accession>A0ABQ5KUV4</accession>
<sequence length="1028" mass="118821">MIDQAPTNLSILRNLEKLRENILSSSSQLDVKLLFRRSSDRIKDVFSKYSSSDLDITSNREIFGLCFECLSLFMKHEVVDPSLVDKDPVEIILDNASINNIIDSFLPQMIRVESVLRSETVVKGPKELGSETEAARVSSVTIALFRMLNVSTGKIRTLRNAILPQISTLLSKIFSFGLSMKLEEIFVGDFLLTCRTIAFAKHNPTKDSLLSILLPHILPWMKKYPDKKFFMHWSNILKNLTLDENNSKPYEARCSQLWFVFHPVLDVIREPASKGITFDNEAVIPCLCFFANLSHNPSRAIEVHDSIKDGLIDGWFEMVKMTKKEDDPNRLASRYWTNLISMLSTVSSIVPSLKCRYDEMMWCSENGGQAASYSLYKCFPYSMLTESKSEILAHKPEILLCLRCLSLFIKHTNQLGKEIYLPISDVEELIDSFIDNLSIVQASNKHTIIPKLWREGEGDEKYFVICSKYTELAVHVEEVDIIDSFLTKITSASRRFLERGSKEKMEEKLVLPFLICFANHSVRPKFKTRSSILTLFKPYVKDWLRVCDNSQVYGQLMIILSFCTLSSNDESPNTSLCSEAWPLFSTVIDAIKTELVGQKIVSSCRERAMLFFANLCCVPEHALEVYENTKDLLDDWFEVIVKYNYDLAIYFWCKLISMFSSVPSLVPLLSPKYDDKMGWCFKNGGWSVDYNRFVDNVQTPITKWVKLVEKIRKCRDPFSTSTLYHEHRDELFSRFISLHSKSEIEEHKQEISLCAQCLNLFVRHIVSGKDIELPLDDHNHLVNTFLDHLARVEEVLKEAVDGEFCCISVIHTFKMRQNWDSFLLKYYLTFKRIFDRGSKEMLGYNNELKFDVSLDLLGIIRNISNSFSPSTKSHIFTLIKPYLKDWLKMYRSSQFYGHWCCILSNITWLDYEQTPNKSLCSEAWPLFDSVLDVVKREFVGDKIVEESHENVLLFFSNLCCNPAHAVEIYDNVKDLLDGWYVVIQRKYHKSGANCWSKLVFMLASVPSLMSYVSPKYDRAMEWCKRNQG</sequence>
<keyword evidence="2" id="KW-1185">Reference proteome</keyword>
<dbReference type="EMBL" id="BQXS01011165">
    <property type="protein sequence ID" value="GKT36214.1"/>
    <property type="molecule type" value="Genomic_DNA"/>
</dbReference>
<proteinExistence type="predicted"/>
<evidence type="ECO:0000313" key="1">
    <source>
        <dbReference type="EMBL" id="GKT36214.1"/>
    </source>
</evidence>
<gene>
    <name evidence="1" type="ORF">ADUPG1_009222</name>
</gene>
<evidence type="ECO:0000313" key="2">
    <source>
        <dbReference type="Proteomes" id="UP001057375"/>
    </source>
</evidence>
<comment type="caution">
    <text evidence="1">The sequence shown here is derived from an EMBL/GenBank/DDBJ whole genome shotgun (WGS) entry which is preliminary data.</text>
</comment>
<protein>
    <submittedName>
        <fullName evidence="1">Uncharacterized protein</fullName>
    </submittedName>
</protein>